<dbReference type="InterPro" id="IPR013783">
    <property type="entry name" value="Ig-like_fold"/>
</dbReference>
<dbReference type="InterPro" id="IPR013106">
    <property type="entry name" value="Ig_V-set"/>
</dbReference>
<feature type="region of interest" description="Disordered" evidence="1">
    <location>
        <begin position="1"/>
        <end position="51"/>
    </location>
</feature>
<sequence length="242" mass="26684">GETSHRGAAGSSVERQSPTKLGPTRSEGGTGKKPHQARTLPHAPTRVGAPLPFRKCPKKASVFRFLEQPATHCSPAVPLHLSLRPCFPGGHSRTHFRLCPLVASPHLLSDVDTKVSASSEVGCGPQPVLHQPPSASSFLGTSIRLTCALSSNHNIGIYSIYWYQQRPGHPPTFLLRFFSHSDKLQGPKIPPRFSGSKDTARNLGYLSISDLQPEDEAVYYCAVGLRSWEKEKRMEREWEEEK</sequence>
<dbReference type="InterPro" id="IPR007110">
    <property type="entry name" value="Ig-like_dom"/>
</dbReference>
<keyword evidence="4" id="KW-1185">Reference proteome</keyword>
<dbReference type="InterPro" id="IPR050150">
    <property type="entry name" value="IgV_Light_Chain"/>
</dbReference>
<accession>A0ABK0LDE9</accession>
<dbReference type="InterPro" id="IPR036179">
    <property type="entry name" value="Ig-like_dom_sf"/>
</dbReference>
<evidence type="ECO:0000313" key="4">
    <source>
        <dbReference type="Proteomes" id="UP000002494"/>
    </source>
</evidence>
<name>A0ABK0LDE9_RAT</name>
<reference evidence="3" key="3">
    <citation type="submission" date="2025-09" db="UniProtKB">
        <authorList>
            <consortium name="Ensembl"/>
        </authorList>
    </citation>
    <scope>IDENTIFICATION</scope>
    <source>
        <strain evidence="3">Brown Norway</strain>
    </source>
</reference>
<dbReference type="PANTHER" id="PTHR23267">
    <property type="entry name" value="IMMUNOGLOBULIN LIGHT CHAIN"/>
    <property type="match status" value="1"/>
</dbReference>
<evidence type="ECO:0000256" key="1">
    <source>
        <dbReference type="SAM" id="MobiDB-lite"/>
    </source>
</evidence>
<dbReference type="Gene3D" id="2.60.40.10">
    <property type="entry name" value="Immunoglobulins"/>
    <property type="match status" value="1"/>
</dbReference>
<gene>
    <name evidence="3" type="primary">Vpreb1b</name>
</gene>
<protein>
    <submittedName>
        <fullName evidence="3">V-set pre-B cell surrogate light chain 1B</fullName>
    </submittedName>
</protein>
<dbReference type="Ensembl" id="ENSRNOT00000134427.1">
    <property type="protein sequence ID" value="ENSRNOP00000099432.1"/>
    <property type="gene ID" value="ENSRNOG00000001839.7"/>
</dbReference>
<organism evidence="3 4">
    <name type="scientific">Rattus norvegicus</name>
    <name type="common">Rat</name>
    <dbReference type="NCBI Taxonomy" id="10116"/>
    <lineage>
        <taxon>Eukaryota</taxon>
        <taxon>Metazoa</taxon>
        <taxon>Chordata</taxon>
        <taxon>Craniata</taxon>
        <taxon>Vertebrata</taxon>
        <taxon>Euteleostomi</taxon>
        <taxon>Mammalia</taxon>
        <taxon>Eutheria</taxon>
        <taxon>Euarchontoglires</taxon>
        <taxon>Glires</taxon>
        <taxon>Rodentia</taxon>
        <taxon>Myomorpha</taxon>
        <taxon>Muroidea</taxon>
        <taxon>Muridae</taxon>
        <taxon>Murinae</taxon>
        <taxon>Rattus</taxon>
    </lineage>
</organism>
<dbReference type="SUPFAM" id="SSF48726">
    <property type="entry name" value="Immunoglobulin"/>
    <property type="match status" value="1"/>
</dbReference>
<dbReference type="PROSITE" id="PS50835">
    <property type="entry name" value="IG_LIKE"/>
    <property type="match status" value="1"/>
</dbReference>
<dbReference type="InterPro" id="IPR003599">
    <property type="entry name" value="Ig_sub"/>
</dbReference>
<dbReference type="Pfam" id="PF07686">
    <property type="entry name" value="V-set"/>
    <property type="match status" value="1"/>
</dbReference>
<proteinExistence type="predicted"/>
<dbReference type="SMART" id="SM00409">
    <property type="entry name" value="IG"/>
    <property type="match status" value="1"/>
</dbReference>
<dbReference type="SMART" id="SM00406">
    <property type="entry name" value="IGv"/>
    <property type="match status" value="1"/>
</dbReference>
<evidence type="ECO:0000313" key="3">
    <source>
        <dbReference type="Ensembl" id="ENSRNOP00000099432.1"/>
    </source>
</evidence>
<reference evidence="3" key="1">
    <citation type="submission" date="2024-01" db="EMBL/GenBank/DDBJ databases">
        <title>GRCr8: a new rat reference genome assembly contstructed from accurate long reads and long range scaffolding.</title>
        <authorList>
            <person name="Doris P.A."/>
            <person name="Kalbfleisch T."/>
            <person name="Li K."/>
            <person name="Howe K."/>
            <person name="Wood J."/>
        </authorList>
    </citation>
    <scope>NUCLEOTIDE SEQUENCE [LARGE SCALE GENOMIC DNA]</scope>
    <source>
        <strain evidence="3">Brown Norway</strain>
    </source>
</reference>
<feature type="domain" description="Ig-like" evidence="2">
    <location>
        <begin position="125"/>
        <end position="223"/>
    </location>
</feature>
<evidence type="ECO:0000259" key="2">
    <source>
        <dbReference type="PROSITE" id="PS50835"/>
    </source>
</evidence>
<dbReference type="Proteomes" id="UP000002494">
    <property type="component" value="Chromosome 11"/>
</dbReference>
<dbReference type="RGD" id="1564601">
    <property type="gene designation" value="Vpreb1b"/>
</dbReference>
<reference evidence="3" key="2">
    <citation type="submission" date="2025-08" db="UniProtKB">
        <authorList>
            <consortium name="Ensembl"/>
        </authorList>
    </citation>
    <scope>IDENTIFICATION</scope>
    <source>
        <strain evidence="3">Brown Norway</strain>
    </source>
</reference>
<dbReference type="GeneTree" id="ENSGT00940000161017"/>